<dbReference type="InterPro" id="IPR032755">
    <property type="entry name" value="TSNAXIP1_N"/>
</dbReference>
<feature type="coiled-coil region" evidence="2">
    <location>
        <begin position="136"/>
        <end position="184"/>
    </location>
</feature>
<protein>
    <recommendedName>
        <fullName evidence="4">Translin-associated factor X-interacting protein 1 N-terminal domain-containing protein</fullName>
    </recommendedName>
</protein>
<feature type="domain" description="Translin-associated factor X-interacting protein 1 N-terminal" evidence="4">
    <location>
        <begin position="57"/>
        <end position="122"/>
    </location>
</feature>
<sequence length="336" mass="36136">MALHEVGFIEVFPPRAAGSRPPVLLQTLEAQLLEATNAAARSASAGPHQQRDPNIAANLSLDAHRQVFQTFIDGFGVYGPLLSQVKQGFDQAIEAGLKDALDNSNLRLQLLTARQEQASATSAAKAEIIDGEALQRERLYHDIAAAQARLTAAQQRRSLALKDLNRAKQELERLRGLAKGSKATKQRLADAAAAEADWLARPGAAGTLSMTAGPLSKQEDEELEAELGLALESSTPKHPLEQALQLLEKHDAAAAAKLLEQHTGASSSGGTGKQQQQQQQPAEPSPEVAEEQQQQQQQHAEEQAEEQAECDAEGEQPASCQEEPLLPHQHQLQEGS</sequence>
<keyword evidence="6" id="KW-1185">Reference proteome</keyword>
<dbReference type="EMBL" id="FNXT01000047">
    <property type="protein sequence ID" value="SZX60161.1"/>
    <property type="molecule type" value="Genomic_DNA"/>
</dbReference>
<keyword evidence="1 2" id="KW-0175">Coiled coil</keyword>
<evidence type="ECO:0000256" key="3">
    <source>
        <dbReference type="SAM" id="MobiDB-lite"/>
    </source>
</evidence>
<name>A0A383V4Y9_TETOB</name>
<feature type="compositionally biased region" description="Acidic residues" evidence="3">
    <location>
        <begin position="303"/>
        <end position="314"/>
    </location>
</feature>
<evidence type="ECO:0000256" key="2">
    <source>
        <dbReference type="SAM" id="Coils"/>
    </source>
</evidence>
<dbReference type="Pfam" id="PF15739">
    <property type="entry name" value="TSNAXIP1_N"/>
    <property type="match status" value="1"/>
</dbReference>
<evidence type="ECO:0000313" key="5">
    <source>
        <dbReference type="EMBL" id="SZX60161.1"/>
    </source>
</evidence>
<evidence type="ECO:0000313" key="6">
    <source>
        <dbReference type="Proteomes" id="UP000256970"/>
    </source>
</evidence>
<evidence type="ECO:0000256" key="1">
    <source>
        <dbReference type="ARBA" id="ARBA00023054"/>
    </source>
</evidence>
<dbReference type="Proteomes" id="UP000256970">
    <property type="component" value="Unassembled WGS sequence"/>
</dbReference>
<accession>A0A383V4Y9</accession>
<gene>
    <name evidence="5" type="ORF">BQ4739_LOCUS739</name>
</gene>
<dbReference type="AlphaFoldDB" id="A0A383V4Y9"/>
<reference evidence="5 6" key="1">
    <citation type="submission" date="2016-10" db="EMBL/GenBank/DDBJ databases">
        <authorList>
            <person name="Cai Z."/>
        </authorList>
    </citation>
    <scope>NUCLEOTIDE SEQUENCE [LARGE SCALE GENOMIC DNA]</scope>
</reference>
<feature type="compositionally biased region" description="Low complexity" evidence="3">
    <location>
        <begin position="274"/>
        <end position="298"/>
    </location>
</feature>
<organism evidence="5 6">
    <name type="scientific">Tetradesmus obliquus</name>
    <name type="common">Green alga</name>
    <name type="synonym">Acutodesmus obliquus</name>
    <dbReference type="NCBI Taxonomy" id="3088"/>
    <lineage>
        <taxon>Eukaryota</taxon>
        <taxon>Viridiplantae</taxon>
        <taxon>Chlorophyta</taxon>
        <taxon>core chlorophytes</taxon>
        <taxon>Chlorophyceae</taxon>
        <taxon>CS clade</taxon>
        <taxon>Sphaeropleales</taxon>
        <taxon>Scenedesmaceae</taxon>
        <taxon>Tetradesmus</taxon>
    </lineage>
</organism>
<evidence type="ECO:0000259" key="4">
    <source>
        <dbReference type="Pfam" id="PF15739"/>
    </source>
</evidence>
<proteinExistence type="predicted"/>
<feature type="region of interest" description="Disordered" evidence="3">
    <location>
        <begin position="262"/>
        <end position="336"/>
    </location>
</feature>